<dbReference type="EMBL" id="VCKW01000041">
    <property type="protein sequence ID" value="TMR03386.1"/>
    <property type="molecule type" value="Genomic_DNA"/>
</dbReference>
<dbReference type="Proteomes" id="UP000309174">
    <property type="component" value="Unassembled WGS sequence"/>
</dbReference>
<feature type="compositionally biased region" description="Gly residues" evidence="1">
    <location>
        <begin position="39"/>
        <end position="49"/>
    </location>
</feature>
<dbReference type="AlphaFoldDB" id="A0A5C4JF93"/>
<evidence type="ECO:0000256" key="1">
    <source>
        <dbReference type="SAM" id="MobiDB-lite"/>
    </source>
</evidence>
<name>A0A5C4JF93_9ACTN</name>
<organism evidence="2 3">
    <name type="scientific">Actinomadura soli</name>
    <dbReference type="NCBI Taxonomy" id="2508997"/>
    <lineage>
        <taxon>Bacteria</taxon>
        <taxon>Bacillati</taxon>
        <taxon>Actinomycetota</taxon>
        <taxon>Actinomycetes</taxon>
        <taxon>Streptosporangiales</taxon>
        <taxon>Thermomonosporaceae</taxon>
        <taxon>Actinomadura</taxon>
    </lineage>
</organism>
<feature type="region of interest" description="Disordered" evidence="1">
    <location>
        <begin position="1"/>
        <end position="80"/>
    </location>
</feature>
<gene>
    <name evidence="2" type="ORF">ETD83_10785</name>
</gene>
<protein>
    <submittedName>
        <fullName evidence="2">Uncharacterized protein</fullName>
    </submittedName>
</protein>
<proteinExistence type="predicted"/>
<accession>A0A5C4JF93</accession>
<feature type="compositionally biased region" description="Basic and acidic residues" evidence="1">
    <location>
        <begin position="1"/>
        <end position="22"/>
    </location>
</feature>
<reference evidence="2 3" key="1">
    <citation type="submission" date="2019-05" db="EMBL/GenBank/DDBJ databases">
        <title>Draft genome sequence of Actinomadura sp. 14C53.</title>
        <authorList>
            <person name="Saricaoglu S."/>
            <person name="Isik K."/>
        </authorList>
    </citation>
    <scope>NUCLEOTIDE SEQUENCE [LARGE SCALE GENOMIC DNA]</scope>
    <source>
        <strain evidence="2 3">14C53</strain>
    </source>
</reference>
<comment type="caution">
    <text evidence="2">The sequence shown here is derived from an EMBL/GenBank/DDBJ whole genome shotgun (WGS) entry which is preliminary data.</text>
</comment>
<evidence type="ECO:0000313" key="3">
    <source>
        <dbReference type="Proteomes" id="UP000309174"/>
    </source>
</evidence>
<sequence>MDVRGPDAHAPPRDRGAVEHGGGRALGALRGRGLEGRGGEGGGRGGGGVRCLRSAGSGGYETRDRDRACQAQPTRATGDGWVKSHEKNLLLAVIRPL</sequence>
<keyword evidence="3" id="KW-1185">Reference proteome</keyword>
<evidence type="ECO:0000313" key="2">
    <source>
        <dbReference type="EMBL" id="TMR03386.1"/>
    </source>
</evidence>